<evidence type="ECO:0000313" key="2">
    <source>
        <dbReference type="EMBL" id="KKN66951.1"/>
    </source>
</evidence>
<dbReference type="AlphaFoldDB" id="A0A0F9V0B9"/>
<feature type="transmembrane region" description="Helical" evidence="1">
    <location>
        <begin position="12"/>
        <end position="33"/>
    </location>
</feature>
<dbReference type="EMBL" id="LAZR01000486">
    <property type="protein sequence ID" value="KKN66951.1"/>
    <property type="molecule type" value="Genomic_DNA"/>
</dbReference>
<organism evidence="2">
    <name type="scientific">marine sediment metagenome</name>
    <dbReference type="NCBI Taxonomy" id="412755"/>
    <lineage>
        <taxon>unclassified sequences</taxon>
        <taxon>metagenomes</taxon>
        <taxon>ecological metagenomes</taxon>
    </lineage>
</organism>
<reference evidence="2" key="1">
    <citation type="journal article" date="2015" name="Nature">
        <title>Complex archaea that bridge the gap between prokaryotes and eukaryotes.</title>
        <authorList>
            <person name="Spang A."/>
            <person name="Saw J.H."/>
            <person name="Jorgensen S.L."/>
            <person name="Zaremba-Niedzwiedzka K."/>
            <person name="Martijn J."/>
            <person name="Lind A.E."/>
            <person name="van Eijk R."/>
            <person name="Schleper C."/>
            <person name="Guy L."/>
            <person name="Ettema T.J."/>
        </authorList>
    </citation>
    <scope>NUCLEOTIDE SEQUENCE</scope>
</reference>
<keyword evidence="1" id="KW-1133">Transmembrane helix</keyword>
<proteinExistence type="predicted"/>
<evidence type="ECO:0000256" key="1">
    <source>
        <dbReference type="SAM" id="Phobius"/>
    </source>
</evidence>
<keyword evidence="1" id="KW-0472">Membrane</keyword>
<keyword evidence="1" id="KW-0812">Transmembrane</keyword>
<gene>
    <name evidence="2" type="ORF">LCGC14_0466310</name>
</gene>
<accession>A0A0F9V0B9</accession>
<comment type="caution">
    <text evidence="2">The sequence shown here is derived from an EMBL/GenBank/DDBJ whole genome shotgun (WGS) entry which is preliminary data.</text>
</comment>
<name>A0A0F9V0B9_9ZZZZ</name>
<feature type="transmembrane region" description="Helical" evidence="1">
    <location>
        <begin position="40"/>
        <end position="60"/>
    </location>
</feature>
<protein>
    <submittedName>
        <fullName evidence="2">Uncharacterized protein</fullName>
    </submittedName>
</protein>
<sequence>MFEFLMLFDYVARGFLFIVLLFIVPIVLIVRLIKDIPKEIQFSIALVYLLIVSVILGWLISLV</sequence>